<dbReference type="EMBL" id="BFEA01002223">
    <property type="protein sequence ID" value="GBG93540.1"/>
    <property type="molecule type" value="Genomic_DNA"/>
</dbReference>
<keyword evidence="2" id="KW-1185">Reference proteome</keyword>
<reference evidence="1 2" key="1">
    <citation type="journal article" date="2018" name="Cell">
        <title>The Chara Genome: Secondary Complexity and Implications for Plant Terrestrialization.</title>
        <authorList>
            <person name="Nishiyama T."/>
            <person name="Sakayama H."/>
            <person name="Vries J.D."/>
            <person name="Buschmann H."/>
            <person name="Saint-Marcoux D."/>
            <person name="Ullrich K.K."/>
            <person name="Haas F.B."/>
            <person name="Vanderstraeten L."/>
            <person name="Becker D."/>
            <person name="Lang D."/>
            <person name="Vosolsobe S."/>
            <person name="Rombauts S."/>
            <person name="Wilhelmsson P.K.I."/>
            <person name="Janitza P."/>
            <person name="Kern R."/>
            <person name="Heyl A."/>
            <person name="Rumpler F."/>
            <person name="Villalobos L.I.A.C."/>
            <person name="Clay J.M."/>
            <person name="Skokan R."/>
            <person name="Toyoda A."/>
            <person name="Suzuki Y."/>
            <person name="Kagoshima H."/>
            <person name="Schijlen E."/>
            <person name="Tajeshwar N."/>
            <person name="Catarino B."/>
            <person name="Hetherington A.J."/>
            <person name="Saltykova A."/>
            <person name="Bonnot C."/>
            <person name="Breuninger H."/>
            <person name="Symeonidi A."/>
            <person name="Radhakrishnan G.V."/>
            <person name="Van Nieuwerburgh F."/>
            <person name="Deforce D."/>
            <person name="Chang C."/>
            <person name="Karol K.G."/>
            <person name="Hedrich R."/>
            <person name="Ulvskov P."/>
            <person name="Glockner G."/>
            <person name="Delwiche C.F."/>
            <person name="Petrasek J."/>
            <person name="Van de Peer Y."/>
            <person name="Friml J."/>
            <person name="Beilby M."/>
            <person name="Dolan L."/>
            <person name="Kohara Y."/>
            <person name="Sugano S."/>
            <person name="Fujiyama A."/>
            <person name="Delaux P.-M."/>
            <person name="Quint M."/>
            <person name="TheiBen G."/>
            <person name="Hagemann M."/>
            <person name="Harholt J."/>
            <person name="Dunand C."/>
            <person name="Zachgo S."/>
            <person name="Langdale J."/>
            <person name="Maumus F."/>
            <person name="Straeten D.V.D."/>
            <person name="Gould S.B."/>
            <person name="Rensing S.A."/>
        </authorList>
    </citation>
    <scope>NUCLEOTIDE SEQUENCE [LARGE SCALE GENOMIC DNA]</scope>
    <source>
        <strain evidence="1 2">S276</strain>
    </source>
</reference>
<gene>
    <name evidence="1" type="ORF">CBR_g73617</name>
</gene>
<sequence length="97" mass="10963">WYRSIHPDRDLVTTVHVREECQVAQEAHVRSLYDLEATHAALVAAETGTEVVEVQGVLIKCRQALDKYIMDRYIEVANGSEKKEQPATLATVNENIK</sequence>
<evidence type="ECO:0000313" key="2">
    <source>
        <dbReference type="Proteomes" id="UP000265515"/>
    </source>
</evidence>
<proteinExistence type="predicted"/>
<accession>A0A388MG59</accession>
<dbReference type="AlphaFoldDB" id="A0A388MG59"/>
<evidence type="ECO:0000313" key="1">
    <source>
        <dbReference type="EMBL" id="GBG93540.1"/>
    </source>
</evidence>
<comment type="caution">
    <text evidence="1">The sequence shown here is derived from an EMBL/GenBank/DDBJ whole genome shotgun (WGS) entry which is preliminary data.</text>
</comment>
<organism evidence="1 2">
    <name type="scientific">Chara braunii</name>
    <name type="common">Braun's stonewort</name>
    <dbReference type="NCBI Taxonomy" id="69332"/>
    <lineage>
        <taxon>Eukaryota</taxon>
        <taxon>Viridiplantae</taxon>
        <taxon>Streptophyta</taxon>
        <taxon>Charophyceae</taxon>
        <taxon>Charales</taxon>
        <taxon>Characeae</taxon>
        <taxon>Chara</taxon>
    </lineage>
</organism>
<feature type="non-terminal residue" evidence="1">
    <location>
        <position position="1"/>
    </location>
</feature>
<name>A0A388MG59_CHABU</name>
<dbReference type="Gramene" id="GBG93540">
    <property type="protein sequence ID" value="GBG93540"/>
    <property type="gene ID" value="CBR_g73617"/>
</dbReference>
<protein>
    <submittedName>
        <fullName evidence="1">Uncharacterized protein</fullName>
    </submittedName>
</protein>
<dbReference type="Proteomes" id="UP000265515">
    <property type="component" value="Unassembled WGS sequence"/>
</dbReference>